<keyword evidence="5" id="KW-1185">Reference proteome</keyword>
<name>A0AAV9Q2G9_9PEZI</name>
<dbReference type="InterPro" id="IPR056120">
    <property type="entry name" value="DUF7703"/>
</dbReference>
<proteinExistence type="predicted"/>
<feature type="transmembrane region" description="Helical" evidence="2">
    <location>
        <begin position="103"/>
        <end position="123"/>
    </location>
</feature>
<feature type="transmembrane region" description="Helical" evidence="2">
    <location>
        <begin position="173"/>
        <end position="191"/>
    </location>
</feature>
<dbReference type="Proteomes" id="UP001345827">
    <property type="component" value="Unassembled WGS sequence"/>
</dbReference>
<dbReference type="Pfam" id="PF24802">
    <property type="entry name" value="DUF7703"/>
    <property type="match status" value="1"/>
</dbReference>
<keyword evidence="2" id="KW-1133">Transmembrane helix</keyword>
<gene>
    <name evidence="4" type="ORF">LTR25_008040</name>
</gene>
<evidence type="ECO:0000256" key="2">
    <source>
        <dbReference type="SAM" id="Phobius"/>
    </source>
</evidence>
<feature type="domain" description="DUF7703" evidence="3">
    <location>
        <begin position="35"/>
        <end position="263"/>
    </location>
</feature>
<dbReference type="AlphaFoldDB" id="A0AAV9Q2G9"/>
<reference evidence="4 5" key="1">
    <citation type="submission" date="2023-06" db="EMBL/GenBank/DDBJ databases">
        <title>Black Yeasts Isolated from many extreme environments.</title>
        <authorList>
            <person name="Coleine C."/>
            <person name="Stajich J.E."/>
            <person name="Selbmann L."/>
        </authorList>
    </citation>
    <scope>NUCLEOTIDE SEQUENCE [LARGE SCALE GENOMIC DNA]</scope>
    <source>
        <strain evidence="4 5">CCFEE 5887</strain>
    </source>
</reference>
<evidence type="ECO:0000259" key="3">
    <source>
        <dbReference type="Pfam" id="PF24802"/>
    </source>
</evidence>
<accession>A0AAV9Q2G9</accession>
<dbReference type="EMBL" id="JAXLQG010000015">
    <property type="protein sequence ID" value="KAK5532507.1"/>
    <property type="molecule type" value="Genomic_DNA"/>
</dbReference>
<feature type="transmembrane region" description="Helical" evidence="2">
    <location>
        <begin position="30"/>
        <end position="53"/>
    </location>
</feature>
<dbReference type="PANTHER" id="PTHR37013:SF3">
    <property type="entry name" value="INTEGRAL MEMBRANE PROTEIN (AFU_ORTHOLOGUE AFUA_1G05950)"/>
    <property type="match status" value="1"/>
</dbReference>
<feature type="transmembrane region" description="Helical" evidence="2">
    <location>
        <begin position="65"/>
        <end position="97"/>
    </location>
</feature>
<dbReference type="PANTHER" id="PTHR37013">
    <property type="entry name" value="INTEGRAL MEMBRANE PROTEIN (AFU_ORTHOLOGUE AFUA_1G05950)-RELATED"/>
    <property type="match status" value="1"/>
</dbReference>
<evidence type="ECO:0000313" key="5">
    <source>
        <dbReference type="Proteomes" id="UP001345827"/>
    </source>
</evidence>
<evidence type="ECO:0000256" key="1">
    <source>
        <dbReference type="SAM" id="MobiDB-lite"/>
    </source>
</evidence>
<sequence length="371" mass="41721">MAIFTVTVAQTASPNHYAVAVEKQSFDGQYTPASVIVTLGVALALYNSLEMILLISMTFKRWRGLYFWSLTLCNFGVFAYTTGMMLGFFDLCILWLSKTWLDVGWVCMIVCQSLVLYSRLGLILDNVKILMGVKWMIVVNSLILLIPTVILDFGSTYSGLPSFSEAYYYMEHIQMTGVTLQELIISSLYLWKTTNLLKVISKANSRSMIWQLLTINIIIICMDVALIILEYKHLQLYQESIKAFVYSVKLKLELNILSRLVNLVHGDGINRSMTLDMIDPTTLSGHARSEIRAEVVGHERVVASLASDEKVSGRQLEAGQATSHRYGAPLSIPSGDSDQISPILSRESNWTTRTNRRVSDDLYADALRNLK</sequence>
<protein>
    <recommendedName>
        <fullName evidence="3">DUF7703 domain-containing protein</fullName>
    </recommendedName>
</protein>
<feature type="transmembrane region" description="Helical" evidence="2">
    <location>
        <begin position="135"/>
        <end position="153"/>
    </location>
</feature>
<keyword evidence="2" id="KW-0472">Membrane</keyword>
<comment type="caution">
    <text evidence="4">The sequence shown here is derived from an EMBL/GenBank/DDBJ whole genome shotgun (WGS) entry which is preliminary data.</text>
</comment>
<organism evidence="4 5">
    <name type="scientific">Vermiconidia calcicola</name>
    <dbReference type="NCBI Taxonomy" id="1690605"/>
    <lineage>
        <taxon>Eukaryota</taxon>
        <taxon>Fungi</taxon>
        <taxon>Dikarya</taxon>
        <taxon>Ascomycota</taxon>
        <taxon>Pezizomycotina</taxon>
        <taxon>Dothideomycetes</taxon>
        <taxon>Dothideomycetidae</taxon>
        <taxon>Mycosphaerellales</taxon>
        <taxon>Extremaceae</taxon>
        <taxon>Vermiconidia</taxon>
    </lineage>
</organism>
<keyword evidence="2" id="KW-0812">Transmembrane</keyword>
<evidence type="ECO:0000313" key="4">
    <source>
        <dbReference type="EMBL" id="KAK5532507.1"/>
    </source>
</evidence>
<feature type="region of interest" description="Disordered" evidence="1">
    <location>
        <begin position="313"/>
        <end position="339"/>
    </location>
</feature>
<feature type="transmembrane region" description="Helical" evidence="2">
    <location>
        <begin position="212"/>
        <end position="231"/>
    </location>
</feature>